<feature type="transmembrane region" description="Helical" evidence="1">
    <location>
        <begin position="164"/>
        <end position="188"/>
    </location>
</feature>
<keyword evidence="1" id="KW-0812">Transmembrane</keyword>
<dbReference type="AlphaFoldDB" id="A0A0G4FRY6"/>
<keyword evidence="1" id="KW-0472">Membrane</keyword>
<name>A0A0G4FRY6_9ALVE</name>
<evidence type="ECO:0000313" key="2">
    <source>
        <dbReference type="EMBL" id="CEM17140.1"/>
    </source>
</evidence>
<protein>
    <submittedName>
        <fullName evidence="2">Uncharacterized protein</fullName>
    </submittedName>
</protein>
<proteinExistence type="predicted"/>
<dbReference type="EMBL" id="CDMZ01000573">
    <property type="protein sequence ID" value="CEM17140.1"/>
    <property type="molecule type" value="Genomic_DNA"/>
</dbReference>
<sequence>MAISAGLVFVSGIIGVYLALWIFASNSTDFSVCSPPSTYYDSCLYKKAEDQSAAEKLIRANMGYTNAETNPPSSTDNIVDKAFTYYSCYDNPSTDTNPLDSTGMTTQFNLIGETSQLSNNLCILMGCSYKQCILIESSCNSDGTFKDLNSATCVDPSFRSSLPVLPFALGGLCLILGSALIVMSCLCFKER</sequence>
<keyword evidence="1" id="KW-1133">Transmembrane helix</keyword>
<dbReference type="VEuPathDB" id="CryptoDB:Cvel_3649"/>
<feature type="transmembrane region" description="Helical" evidence="1">
    <location>
        <begin position="7"/>
        <end position="24"/>
    </location>
</feature>
<reference evidence="2" key="1">
    <citation type="submission" date="2014-11" db="EMBL/GenBank/DDBJ databases">
        <authorList>
            <person name="Otto D Thomas"/>
            <person name="Naeem Raeece"/>
        </authorList>
    </citation>
    <scope>NUCLEOTIDE SEQUENCE</scope>
</reference>
<accession>A0A0G4FRY6</accession>
<dbReference type="PhylomeDB" id="A0A0G4FRY6"/>
<organism evidence="2">
    <name type="scientific">Chromera velia CCMP2878</name>
    <dbReference type="NCBI Taxonomy" id="1169474"/>
    <lineage>
        <taxon>Eukaryota</taxon>
        <taxon>Sar</taxon>
        <taxon>Alveolata</taxon>
        <taxon>Colpodellida</taxon>
        <taxon>Chromeraceae</taxon>
        <taxon>Chromera</taxon>
    </lineage>
</organism>
<gene>
    <name evidence="2" type="ORF">Cvel_3649</name>
</gene>
<evidence type="ECO:0000256" key="1">
    <source>
        <dbReference type="SAM" id="Phobius"/>
    </source>
</evidence>